<dbReference type="AlphaFoldDB" id="A0A074XBN3"/>
<sequence>MEVSQAHLPVEVLDQIIQYIIPDANYLAYPSSHPTTKTLVSLITVSKATSHIAKLSLYTHCLYIDTPWRLDSLLTKSLSTSNCPIPLARIDRLYISPFSGRTIRERKVVEQITELFTLLAPSLKRLIVDMPLRSHYPQEDVTEKLRPILRRGFERLVNLEEFSSVRDELFLAYRDPAFEHVADPEDDYELWKNDIMFEKWTKLRYLSLYNREIGRDFRDALWRMPMLEKVVLSRPDWDNDEGFWPRDPGAYSGSSVQIVVVETTDVATHAGLQKLSHVNLLSTQQPDAWKFSLFVDKDKDTISSTQEWSLEGMLNGELWS</sequence>
<gene>
    <name evidence="1" type="ORF">M438DRAFT_248953</name>
</gene>
<evidence type="ECO:0000313" key="1">
    <source>
        <dbReference type="EMBL" id="KEQ79462.1"/>
    </source>
</evidence>
<dbReference type="EMBL" id="KL585005">
    <property type="protein sequence ID" value="KEQ79462.1"/>
    <property type="molecule type" value="Genomic_DNA"/>
</dbReference>
<dbReference type="GeneID" id="40741932"/>
<name>A0A074XBN3_AURPU</name>
<dbReference type="OrthoDB" id="6365676at2759"/>
<dbReference type="HOGENOM" id="CLU_789845_0_0_1"/>
<accession>A0A074XBN3</accession>
<proteinExistence type="predicted"/>
<evidence type="ECO:0000313" key="2">
    <source>
        <dbReference type="Proteomes" id="UP000030706"/>
    </source>
</evidence>
<reference evidence="1 2" key="1">
    <citation type="journal article" date="2014" name="BMC Genomics">
        <title>Genome sequencing of four Aureobasidium pullulans varieties: biotechnological potential, stress tolerance, and description of new species.</title>
        <authorList>
            <person name="Gostin Ar C."/>
            <person name="Ohm R.A."/>
            <person name="Kogej T."/>
            <person name="Sonjak S."/>
            <person name="Turk M."/>
            <person name="Zajc J."/>
            <person name="Zalar P."/>
            <person name="Grube M."/>
            <person name="Sun H."/>
            <person name="Han J."/>
            <person name="Sharma A."/>
            <person name="Chiniquy J."/>
            <person name="Ngan C.Y."/>
            <person name="Lipzen A."/>
            <person name="Barry K."/>
            <person name="Grigoriev I.V."/>
            <person name="Gunde-Cimerman N."/>
        </authorList>
    </citation>
    <scope>NUCLEOTIDE SEQUENCE [LARGE SCALE GENOMIC DNA]</scope>
    <source>
        <strain evidence="1 2">EXF-150</strain>
    </source>
</reference>
<dbReference type="Proteomes" id="UP000030706">
    <property type="component" value="Unassembled WGS sequence"/>
</dbReference>
<feature type="non-terminal residue" evidence="1">
    <location>
        <position position="320"/>
    </location>
</feature>
<protein>
    <recommendedName>
        <fullName evidence="3">F-box domain-containing protein</fullName>
    </recommendedName>
</protein>
<dbReference type="RefSeq" id="XP_029755649.1">
    <property type="nucleotide sequence ID" value="XM_029899626.1"/>
</dbReference>
<evidence type="ECO:0008006" key="3">
    <source>
        <dbReference type="Google" id="ProtNLM"/>
    </source>
</evidence>
<organism evidence="1 2">
    <name type="scientific">Aureobasidium pullulans EXF-150</name>
    <dbReference type="NCBI Taxonomy" id="1043002"/>
    <lineage>
        <taxon>Eukaryota</taxon>
        <taxon>Fungi</taxon>
        <taxon>Dikarya</taxon>
        <taxon>Ascomycota</taxon>
        <taxon>Pezizomycotina</taxon>
        <taxon>Dothideomycetes</taxon>
        <taxon>Dothideomycetidae</taxon>
        <taxon>Dothideales</taxon>
        <taxon>Saccotheciaceae</taxon>
        <taxon>Aureobasidium</taxon>
    </lineage>
</organism>
<keyword evidence="2" id="KW-1185">Reference proteome</keyword>